<sequence>MKPKIISTKHSGMNVHINALNNLPIDAKLYIEEKEQDLLAKEETIQILQAKIRRLEHLSHLKDIRLGDLQQRINMLEYRENPRNKFRTQMKRN</sequence>
<evidence type="ECO:0000313" key="3">
    <source>
        <dbReference type="Proteomes" id="UP000078046"/>
    </source>
</evidence>
<organism evidence="2 3">
    <name type="scientific">Intoshia linei</name>
    <dbReference type="NCBI Taxonomy" id="1819745"/>
    <lineage>
        <taxon>Eukaryota</taxon>
        <taxon>Metazoa</taxon>
        <taxon>Spiralia</taxon>
        <taxon>Lophotrochozoa</taxon>
        <taxon>Mesozoa</taxon>
        <taxon>Orthonectida</taxon>
        <taxon>Rhopaluridae</taxon>
        <taxon>Intoshia</taxon>
    </lineage>
</organism>
<protein>
    <submittedName>
        <fullName evidence="2">Uncharacterized protein</fullName>
    </submittedName>
</protein>
<evidence type="ECO:0000313" key="2">
    <source>
        <dbReference type="EMBL" id="OAF70812.1"/>
    </source>
</evidence>
<dbReference type="AlphaFoldDB" id="A0A177BAZ3"/>
<evidence type="ECO:0000256" key="1">
    <source>
        <dbReference type="SAM" id="Coils"/>
    </source>
</evidence>
<gene>
    <name evidence="2" type="ORF">A3Q56_01402</name>
</gene>
<comment type="caution">
    <text evidence="2">The sequence shown here is derived from an EMBL/GenBank/DDBJ whole genome shotgun (WGS) entry which is preliminary data.</text>
</comment>
<dbReference type="OrthoDB" id="193300at2759"/>
<feature type="coiled-coil region" evidence="1">
    <location>
        <begin position="31"/>
        <end position="58"/>
    </location>
</feature>
<keyword evidence="1" id="KW-0175">Coiled coil</keyword>
<proteinExistence type="predicted"/>
<keyword evidence="3" id="KW-1185">Reference proteome</keyword>
<reference evidence="2 3" key="1">
    <citation type="submission" date="2016-04" db="EMBL/GenBank/DDBJ databases">
        <title>The genome of Intoshia linei affirms orthonectids as highly simplified spiralians.</title>
        <authorList>
            <person name="Mikhailov K.V."/>
            <person name="Slusarev G.S."/>
            <person name="Nikitin M.A."/>
            <person name="Logacheva M.D."/>
            <person name="Penin A."/>
            <person name="Aleoshin V."/>
            <person name="Panchin Y.V."/>
        </authorList>
    </citation>
    <scope>NUCLEOTIDE SEQUENCE [LARGE SCALE GENOMIC DNA]</scope>
    <source>
        <strain evidence="2">Intl2013</strain>
        <tissue evidence="2">Whole animal</tissue>
    </source>
</reference>
<accession>A0A177BAZ3</accession>
<dbReference type="Proteomes" id="UP000078046">
    <property type="component" value="Unassembled WGS sequence"/>
</dbReference>
<name>A0A177BAZ3_9BILA</name>
<dbReference type="EMBL" id="LWCA01000108">
    <property type="protein sequence ID" value="OAF70812.1"/>
    <property type="molecule type" value="Genomic_DNA"/>
</dbReference>